<name>A0ABT4RFU7_9ACTN</name>
<sequence>MLSDPRRFSRLVAAFALIAGPLIVLAGMIATPWEEEATTASYHDALAAHPGQAELSATLLHFGYVLLLPAALGLMHLARRASPRLAHTGGLLAVLGLATLPGLLVTDFYDLALAEALPRAESVAIADAAQEGWAAAVMGLSAVFPMLIGLVLLTVAAWRAGVAQAWMTVGIAVAWLLPFVSGTGLVPAVAGASLLLAILGSIGVKVARMGDQAWAERAFSRTTRVKAPKIAVESAA</sequence>
<comment type="caution">
    <text evidence="2">The sequence shown here is derived from an EMBL/GenBank/DDBJ whole genome shotgun (WGS) entry which is preliminary data.</text>
</comment>
<evidence type="ECO:0000256" key="1">
    <source>
        <dbReference type="SAM" id="Phobius"/>
    </source>
</evidence>
<accession>A0ABT4RFU7</accession>
<feature type="transmembrane region" description="Helical" evidence="1">
    <location>
        <begin position="59"/>
        <end position="78"/>
    </location>
</feature>
<feature type="transmembrane region" description="Helical" evidence="1">
    <location>
        <begin position="132"/>
        <end position="153"/>
    </location>
</feature>
<evidence type="ECO:0008006" key="4">
    <source>
        <dbReference type="Google" id="ProtNLM"/>
    </source>
</evidence>
<organism evidence="2 3">
    <name type="scientific">Solirubrobacter deserti</name>
    <dbReference type="NCBI Taxonomy" id="2282478"/>
    <lineage>
        <taxon>Bacteria</taxon>
        <taxon>Bacillati</taxon>
        <taxon>Actinomycetota</taxon>
        <taxon>Thermoleophilia</taxon>
        <taxon>Solirubrobacterales</taxon>
        <taxon>Solirubrobacteraceae</taxon>
        <taxon>Solirubrobacter</taxon>
    </lineage>
</organism>
<reference evidence="2" key="1">
    <citation type="submission" date="2022-10" db="EMBL/GenBank/DDBJ databases">
        <title>The WGS of Solirubrobacter sp. CPCC 204708.</title>
        <authorList>
            <person name="Jiang Z."/>
        </authorList>
    </citation>
    <scope>NUCLEOTIDE SEQUENCE</scope>
    <source>
        <strain evidence="2">CPCC 204708</strain>
    </source>
</reference>
<feature type="transmembrane region" description="Helical" evidence="1">
    <location>
        <begin position="185"/>
        <end position="207"/>
    </location>
</feature>
<dbReference type="Proteomes" id="UP001147700">
    <property type="component" value="Unassembled WGS sequence"/>
</dbReference>
<feature type="transmembrane region" description="Helical" evidence="1">
    <location>
        <begin position="160"/>
        <end position="179"/>
    </location>
</feature>
<evidence type="ECO:0000313" key="3">
    <source>
        <dbReference type="Proteomes" id="UP001147700"/>
    </source>
</evidence>
<feature type="transmembrane region" description="Helical" evidence="1">
    <location>
        <begin position="90"/>
        <end position="112"/>
    </location>
</feature>
<evidence type="ECO:0000313" key="2">
    <source>
        <dbReference type="EMBL" id="MDA0137431.1"/>
    </source>
</evidence>
<dbReference type="EMBL" id="JAPCID010000009">
    <property type="protein sequence ID" value="MDA0137431.1"/>
    <property type="molecule type" value="Genomic_DNA"/>
</dbReference>
<feature type="transmembrane region" description="Helical" evidence="1">
    <location>
        <begin position="12"/>
        <end position="33"/>
    </location>
</feature>
<gene>
    <name evidence="2" type="ORF">OJ962_07995</name>
</gene>
<proteinExistence type="predicted"/>
<protein>
    <recommendedName>
        <fullName evidence="4">DUF4386 family protein</fullName>
    </recommendedName>
</protein>
<keyword evidence="1" id="KW-0472">Membrane</keyword>
<keyword evidence="1" id="KW-1133">Transmembrane helix</keyword>
<keyword evidence="1" id="KW-0812">Transmembrane</keyword>
<dbReference type="RefSeq" id="WP_202955761.1">
    <property type="nucleotide sequence ID" value="NZ_JAPCID010000009.1"/>
</dbReference>
<keyword evidence="3" id="KW-1185">Reference proteome</keyword>